<accession>A0A6C0HYE1</accession>
<reference evidence="1" key="1">
    <citation type="journal article" date="2020" name="Nature">
        <title>Giant virus diversity and host interactions through global metagenomics.</title>
        <authorList>
            <person name="Schulz F."/>
            <person name="Roux S."/>
            <person name="Paez-Espino D."/>
            <person name="Jungbluth S."/>
            <person name="Walsh D.A."/>
            <person name="Denef V.J."/>
            <person name="McMahon K.D."/>
            <person name="Konstantinidis K.T."/>
            <person name="Eloe-Fadrosh E.A."/>
            <person name="Kyrpides N.C."/>
            <person name="Woyke T."/>
        </authorList>
    </citation>
    <scope>NUCLEOTIDE SEQUENCE</scope>
    <source>
        <strain evidence="1">GVMAG-M-3300023184-178</strain>
    </source>
</reference>
<proteinExistence type="predicted"/>
<evidence type="ECO:0000313" key="1">
    <source>
        <dbReference type="EMBL" id="QHT85207.1"/>
    </source>
</evidence>
<protein>
    <submittedName>
        <fullName evidence="1">Uncharacterized protein</fullName>
    </submittedName>
</protein>
<sequence length="115" mass="13421">MSDNDLTKNVNFLQKIDTTVKTIMKDGKIDQFDIPEIMLLITDLITTSEQNKITMEQLENSINALYQYIMTHYNLFPEDSAQKESFERLFNMCVKLIIFQPKVTQSCKKIFPCLS</sequence>
<dbReference type="AlphaFoldDB" id="A0A6C0HYE1"/>
<organism evidence="1">
    <name type="scientific">viral metagenome</name>
    <dbReference type="NCBI Taxonomy" id="1070528"/>
    <lineage>
        <taxon>unclassified sequences</taxon>
        <taxon>metagenomes</taxon>
        <taxon>organismal metagenomes</taxon>
    </lineage>
</organism>
<dbReference type="EMBL" id="MN740038">
    <property type="protein sequence ID" value="QHT85207.1"/>
    <property type="molecule type" value="Genomic_DNA"/>
</dbReference>
<name>A0A6C0HYE1_9ZZZZ</name>